<proteinExistence type="predicted"/>
<dbReference type="AlphaFoldDB" id="A0A200J896"/>
<reference evidence="1" key="1">
    <citation type="submission" date="2017-05" db="EMBL/GenBank/DDBJ databases">
        <title>The Genome Sequence of Enterococcus sp. 9D6_DIV0238.</title>
        <authorList>
            <consortium name="The Broad Institute Genomics Platform"/>
            <consortium name="The Broad Institute Genomic Center for Infectious Diseases"/>
            <person name="Earl A."/>
            <person name="Manson A."/>
            <person name="Schwartman J."/>
            <person name="Gilmore M."/>
            <person name="Abouelleil A."/>
            <person name="Cao P."/>
            <person name="Chapman S."/>
            <person name="Cusick C."/>
            <person name="Shea T."/>
            <person name="Young S."/>
            <person name="Neafsey D."/>
            <person name="Nusbaum C."/>
            <person name="Birren B."/>
        </authorList>
    </citation>
    <scope>NUCLEOTIDE SEQUENCE [LARGE SCALE GENOMIC DNA]</scope>
    <source>
        <strain evidence="1">9D6_DIV0238</strain>
    </source>
</reference>
<sequence>MKVHNHNLNIHYTLSDSYWTRLQLLYTEMPQWKGYYEGIPTWFANDENEEIIEVSVEPSGLQFYARLSDDDWNAWFTLFKEQATAILGFKVGEPEDGFDFFMI</sequence>
<gene>
    <name evidence="2" type="ORF">A5889_000906</name>
    <name evidence="1" type="ORF">A5889_002175</name>
</gene>
<dbReference type="RefSeq" id="WP_087641249.1">
    <property type="nucleotide sequence ID" value="NZ_CP147246.1"/>
</dbReference>
<dbReference type="Proteomes" id="UP000196151">
    <property type="component" value="Chromosome"/>
</dbReference>
<evidence type="ECO:0000313" key="3">
    <source>
        <dbReference type="Proteomes" id="UP000196151"/>
    </source>
</evidence>
<dbReference type="EMBL" id="NIBQ01000002">
    <property type="protein sequence ID" value="OUZ33462.1"/>
    <property type="molecule type" value="Genomic_DNA"/>
</dbReference>
<name>A0A200J896_9ENTE</name>
<evidence type="ECO:0000313" key="2">
    <source>
        <dbReference type="EMBL" id="WYJ93408.1"/>
    </source>
</evidence>
<reference evidence="2" key="3">
    <citation type="submission" date="2024-03" db="EMBL/GenBank/DDBJ databases">
        <title>The Genome Sequence of Enterococcus sp. DIV0238c.</title>
        <authorList>
            <consortium name="The Broad Institute Genomics Platform"/>
            <consortium name="The Broad Institute Microbial Omics Core"/>
            <consortium name="The Broad Institute Genomic Center for Infectious Diseases"/>
            <person name="Earl A."/>
            <person name="Manson A."/>
            <person name="Gilmore M."/>
            <person name="Schwartman J."/>
            <person name="Shea T."/>
            <person name="Abouelleil A."/>
            <person name="Cao P."/>
            <person name="Chapman S."/>
            <person name="Cusick C."/>
            <person name="Young S."/>
            <person name="Neafsey D."/>
            <person name="Nusbaum C."/>
            <person name="Birren B."/>
        </authorList>
    </citation>
    <scope>NUCLEOTIDE SEQUENCE</scope>
    <source>
        <strain evidence="2">9D6_DIV0238</strain>
    </source>
</reference>
<reference evidence="2" key="2">
    <citation type="submission" date="2017-05" db="EMBL/GenBank/DDBJ databases">
        <authorList>
            <consortium name="The Broad Institute Genomics Platform"/>
            <consortium name="The Broad Institute Genomic Center for Infectious Diseases"/>
            <person name="Earl A."/>
            <person name="Manson A."/>
            <person name="Schwartman J."/>
            <person name="Gilmore M."/>
            <person name="Abouelleil A."/>
            <person name="Cao P."/>
            <person name="Chapman S."/>
            <person name="Cusick C."/>
            <person name="Shea T."/>
            <person name="Young S."/>
            <person name="Neafsey D."/>
            <person name="Nusbaum C."/>
            <person name="Birren B."/>
        </authorList>
    </citation>
    <scope>NUCLEOTIDE SEQUENCE</scope>
    <source>
        <strain evidence="2">9D6_DIV0238</strain>
    </source>
</reference>
<protein>
    <submittedName>
        <fullName evidence="1">Uncharacterized protein</fullName>
    </submittedName>
</protein>
<organism evidence="1">
    <name type="scientific">Candidatus Enterococcus dunnyi</name>
    <dbReference type="NCBI Taxonomy" id="1834192"/>
    <lineage>
        <taxon>Bacteria</taxon>
        <taxon>Bacillati</taxon>
        <taxon>Bacillota</taxon>
        <taxon>Bacilli</taxon>
        <taxon>Lactobacillales</taxon>
        <taxon>Enterococcaceae</taxon>
        <taxon>Enterococcus</taxon>
    </lineage>
</organism>
<dbReference type="OrthoDB" id="1930967at2"/>
<evidence type="ECO:0000313" key="1">
    <source>
        <dbReference type="EMBL" id="OUZ33462.1"/>
    </source>
</evidence>
<keyword evidence="3" id="KW-1185">Reference proteome</keyword>
<dbReference type="EMBL" id="CP147246">
    <property type="protein sequence ID" value="WYJ93408.1"/>
    <property type="molecule type" value="Genomic_DNA"/>
</dbReference>
<accession>A0A200J896</accession>